<dbReference type="HOGENOM" id="CLU_1972878_0_0_1"/>
<evidence type="ECO:0000313" key="1">
    <source>
        <dbReference type="EMBL" id="ESO09069.1"/>
    </source>
</evidence>
<evidence type="ECO:0000313" key="2">
    <source>
        <dbReference type="EnsemblMetazoa" id="HelroP169006"/>
    </source>
</evidence>
<gene>
    <name evidence="2" type="primary">20202592</name>
    <name evidence="1" type="ORF">HELRODRAFT_169006</name>
</gene>
<dbReference type="EMBL" id="AMQM01003159">
    <property type="status" value="NOT_ANNOTATED_CDS"/>
    <property type="molecule type" value="Genomic_DNA"/>
</dbReference>
<dbReference type="Proteomes" id="UP000015101">
    <property type="component" value="Unassembled WGS sequence"/>
</dbReference>
<protein>
    <submittedName>
        <fullName evidence="1 2">Uncharacterized protein</fullName>
    </submittedName>
</protein>
<reference evidence="2" key="3">
    <citation type="submission" date="2015-06" db="UniProtKB">
        <authorList>
            <consortium name="EnsemblMetazoa"/>
        </authorList>
    </citation>
    <scope>IDENTIFICATION</scope>
</reference>
<reference evidence="1 3" key="2">
    <citation type="journal article" date="2013" name="Nature">
        <title>Insights into bilaterian evolution from three spiralian genomes.</title>
        <authorList>
            <person name="Simakov O."/>
            <person name="Marletaz F."/>
            <person name="Cho S.J."/>
            <person name="Edsinger-Gonzales E."/>
            <person name="Havlak P."/>
            <person name="Hellsten U."/>
            <person name="Kuo D.H."/>
            <person name="Larsson T."/>
            <person name="Lv J."/>
            <person name="Arendt D."/>
            <person name="Savage R."/>
            <person name="Osoegawa K."/>
            <person name="de Jong P."/>
            <person name="Grimwood J."/>
            <person name="Chapman J.A."/>
            <person name="Shapiro H."/>
            <person name="Aerts A."/>
            <person name="Otillar R.P."/>
            <person name="Terry A.Y."/>
            <person name="Boore J.L."/>
            <person name="Grigoriev I.V."/>
            <person name="Lindberg D.R."/>
            <person name="Seaver E.C."/>
            <person name="Weisblat D.A."/>
            <person name="Putnam N.H."/>
            <person name="Rokhsar D.S."/>
        </authorList>
    </citation>
    <scope>NUCLEOTIDE SEQUENCE</scope>
</reference>
<dbReference type="KEGG" id="hro:HELRODRAFT_169006"/>
<accession>T1F192</accession>
<dbReference type="GeneID" id="20202592"/>
<sequence length="127" mass="15436">MEMKKRWHEMMKIRGNRFTFSKLYNILLDHSNLTHNYLTTKTEPPMFEHCRDNLTISHVFKCENTKDKRTMHSGHSEISENFKTRDNQMIIFLKELGCHVRIKFKPEIMLRVARTKTKKRKRNKINK</sequence>
<evidence type="ECO:0000313" key="3">
    <source>
        <dbReference type="Proteomes" id="UP000015101"/>
    </source>
</evidence>
<keyword evidence="3" id="KW-1185">Reference proteome</keyword>
<dbReference type="CTD" id="20202592"/>
<dbReference type="InParanoid" id="T1F192"/>
<dbReference type="AlphaFoldDB" id="T1F192"/>
<dbReference type="EnsemblMetazoa" id="HelroT169006">
    <property type="protein sequence ID" value="HelroP169006"/>
    <property type="gene ID" value="HelroG169006"/>
</dbReference>
<dbReference type="EMBL" id="KB096023">
    <property type="protein sequence ID" value="ESO09069.1"/>
    <property type="molecule type" value="Genomic_DNA"/>
</dbReference>
<name>T1F192_HELRO</name>
<dbReference type="RefSeq" id="XP_009013091.1">
    <property type="nucleotide sequence ID" value="XM_009014843.1"/>
</dbReference>
<reference evidence="3" key="1">
    <citation type="submission" date="2012-12" db="EMBL/GenBank/DDBJ databases">
        <authorList>
            <person name="Hellsten U."/>
            <person name="Grimwood J."/>
            <person name="Chapman J.A."/>
            <person name="Shapiro H."/>
            <person name="Aerts A."/>
            <person name="Otillar R.P."/>
            <person name="Terry A.Y."/>
            <person name="Boore J.L."/>
            <person name="Simakov O."/>
            <person name="Marletaz F."/>
            <person name="Cho S.-J."/>
            <person name="Edsinger-Gonzales E."/>
            <person name="Havlak P."/>
            <person name="Kuo D.-H."/>
            <person name="Larsson T."/>
            <person name="Lv J."/>
            <person name="Arendt D."/>
            <person name="Savage R."/>
            <person name="Osoegawa K."/>
            <person name="de Jong P."/>
            <person name="Lindberg D.R."/>
            <person name="Seaver E.C."/>
            <person name="Weisblat D.A."/>
            <person name="Putnam N.H."/>
            <person name="Grigoriev I.V."/>
            <person name="Rokhsar D.S."/>
        </authorList>
    </citation>
    <scope>NUCLEOTIDE SEQUENCE</scope>
</reference>
<proteinExistence type="predicted"/>
<organism evidence="2 3">
    <name type="scientific">Helobdella robusta</name>
    <name type="common">Californian leech</name>
    <dbReference type="NCBI Taxonomy" id="6412"/>
    <lineage>
        <taxon>Eukaryota</taxon>
        <taxon>Metazoa</taxon>
        <taxon>Spiralia</taxon>
        <taxon>Lophotrochozoa</taxon>
        <taxon>Annelida</taxon>
        <taxon>Clitellata</taxon>
        <taxon>Hirudinea</taxon>
        <taxon>Rhynchobdellida</taxon>
        <taxon>Glossiphoniidae</taxon>
        <taxon>Helobdella</taxon>
    </lineage>
</organism>
<dbReference type="OrthoDB" id="6369833at2759"/>